<dbReference type="EMBL" id="CACRXK020004005">
    <property type="protein sequence ID" value="CAB4001110.1"/>
    <property type="molecule type" value="Genomic_DNA"/>
</dbReference>
<comment type="caution">
    <text evidence="2">The sequence shown here is derived from an EMBL/GenBank/DDBJ whole genome shotgun (WGS) entry which is preliminary data.</text>
</comment>
<dbReference type="AlphaFoldDB" id="A0A7D9E655"/>
<sequence length="168" mass="19053">MAMILHDQLVTESTYVPVCFVCSVWLPVDPVSEHTCLRVVKGSHKSPHYFKPVHFDGPPFTPYEIKPGDEEQAKEFLSPDVDGNDQYQVLSWNMEPGDCIVFHMKTVHSAHGNNLQTPRRAFSTRWLGDDAVKGERPWMNLPPSNEMKDLKNGDKLVDSGIFTVVWNA</sequence>
<name>A0A7D9E655_PARCT</name>
<gene>
    <name evidence="2" type="ORF">PACLA_8A031600</name>
</gene>
<keyword evidence="3" id="KW-1185">Reference proteome</keyword>
<dbReference type="PANTHER" id="PTHR20883:SF49">
    <property type="entry name" value="PHYTANOYL-COA DIOXYGENASE"/>
    <property type="match status" value="1"/>
</dbReference>
<proteinExistence type="predicted"/>
<protein>
    <submittedName>
        <fullName evidence="2">Uncharacterized protein</fullName>
    </submittedName>
</protein>
<dbReference type="Gene3D" id="2.60.120.620">
    <property type="entry name" value="q2cbj1_9rhob like domain"/>
    <property type="match status" value="1"/>
</dbReference>
<dbReference type="Pfam" id="PF05721">
    <property type="entry name" value="PhyH"/>
    <property type="match status" value="1"/>
</dbReference>
<reference evidence="2" key="1">
    <citation type="submission" date="2020-04" db="EMBL/GenBank/DDBJ databases">
        <authorList>
            <person name="Alioto T."/>
            <person name="Alioto T."/>
            <person name="Gomez Garrido J."/>
        </authorList>
    </citation>
    <scope>NUCLEOTIDE SEQUENCE</scope>
    <source>
        <strain evidence="2">A484AB</strain>
    </source>
</reference>
<evidence type="ECO:0000313" key="2">
    <source>
        <dbReference type="EMBL" id="CAB4001110.1"/>
    </source>
</evidence>
<dbReference type="OrthoDB" id="445007at2759"/>
<evidence type="ECO:0000313" key="3">
    <source>
        <dbReference type="Proteomes" id="UP001152795"/>
    </source>
</evidence>
<organism evidence="2 3">
    <name type="scientific">Paramuricea clavata</name>
    <name type="common">Red gorgonian</name>
    <name type="synonym">Violescent sea-whip</name>
    <dbReference type="NCBI Taxonomy" id="317549"/>
    <lineage>
        <taxon>Eukaryota</taxon>
        <taxon>Metazoa</taxon>
        <taxon>Cnidaria</taxon>
        <taxon>Anthozoa</taxon>
        <taxon>Octocorallia</taxon>
        <taxon>Malacalcyonacea</taxon>
        <taxon>Plexauridae</taxon>
        <taxon>Paramuricea</taxon>
    </lineage>
</organism>
<accession>A0A7D9E655</accession>
<dbReference type="Proteomes" id="UP001152795">
    <property type="component" value="Unassembled WGS sequence"/>
</dbReference>
<dbReference type="PANTHER" id="PTHR20883">
    <property type="entry name" value="PHYTANOYL-COA DIOXYGENASE DOMAIN CONTAINING 1"/>
    <property type="match status" value="1"/>
</dbReference>
<dbReference type="InterPro" id="IPR008775">
    <property type="entry name" value="Phytyl_CoA_dOase-like"/>
</dbReference>
<evidence type="ECO:0000256" key="1">
    <source>
        <dbReference type="ARBA" id="ARBA00001962"/>
    </source>
</evidence>
<dbReference type="SUPFAM" id="SSF51197">
    <property type="entry name" value="Clavaminate synthase-like"/>
    <property type="match status" value="1"/>
</dbReference>
<comment type="cofactor">
    <cofactor evidence="1">
        <name>Fe cation</name>
        <dbReference type="ChEBI" id="CHEBI:24875"/>
    </cofactor>
</comment>